<evidence type="ECO:0000313" key="3">
    <source>
        <dbReference type="EMBL" id="TSC65530.1"/>
    </source>
</evidence>
<keyword evidence="2" id="KW-0479">Metal-binding</keyword>
<dbReference type="PIRSF" id="PIRSF004789">
    <property type="entry name" value="DR1281"/>
    <property type="match status" value="1"/>
</dbReference>
<evidence type="ECO:0000313" key="4">
    <source>
        <dbReference type="Proteomes" id="UP000319613"/>
    </source>
</evidence>
<feature type="binding site" evidence="2">
    <location>
        <position position="11"/>
    </location>
    <ligand>
        <name>Fe cation</name>
        <dbReference type="ChEBI" id="CHEBI:24875"/>
        <label>1</label>
    </ligand>
</feature>
<dbReference type="EMBL" id="VMFF01000041">
    <property type="protein sequence ID" value="TSC65530.1"/>
    <property type="molecule type" value="Genomic_DNA"/>
</dbReference>
<dbReference type="GO" id="GO:0004113">
    <property type="term" value="F:2',3'-cyclic-nucleotide 3'-phosphodiesterase activity"/>
    <property type="evidence" value="ECO:0007669"/>
    <property type="project" value="TreeGrafter"/>
</dbReference>
<evidence type="ECO:0000256" key="1">
    <source>
        <dbReference type="PIRSR" id="PIRSR004789-50"/>
    </source>
</evidence>
<gene>
    <name evidence="3" type="ORF">G01um101477_444</name>
</gene>
<dbReference type="PANTHER" id="PTHR36303:SF1">
    <property type="entry name" value="2',3'-CYCLIC-NUCLEOTIDE 2'-PHOSPHODIESTERASE"/>
    <property type="match status" value="1"/>
</dbReference>
<name>A0A554JB53_9BACT</name>
<feature type="binding site" evidence="2">
    <location>
        <position position="70"/>
    </location>
    <ligand>
        <name>Fe cation</name>
        <dbReference type="ChEBI" id="CHEBI:24875"/>
        <label>2</label>
    </ligand>
</feature>
<dbReference type="InterPro" id="IPR029052">
    <property type="entry name" value="Metallo-depent_PP-like"/>
</dbReference>
<dbReference type="GO" id="GO:0046872">
    <property type="term" value="F:metal ion binding"/>
    <property type="evidence" value="ECO:0007669"/>
    <property type="project" value="UniProtKB-KW"/>
</dbReference>
<sequence length="266" mass="28962">MHVKKILFFGDAVGKPGRKALRLVLPELREKYSPDFVIANVENLAHGKGVTTQTMSEISNLGIDAYTSGNHIFKKNDTAGVFKEYPTLIRPNNYQGEYPGVGFVRTVKDGQGYLVINLNGTVFFETQFATGISNPFFDFDNIVSQHKQPGDIVVVDFHAEATSEKKAFGFYADGRAAAVLGTHTHTPTADLRILPKGTAHVSDVGMIGAVNSVLGAPIQNSLGIFLGGKFVHDVEESNPIMVNAVYIETEDGLATKVEKIYKEVEV</sequence>
<feature type="binding site" evidence="2">
    <location>
        <position position="158"/>
    </location>
    <ligand>
        <name>Fe cation</name>
        <dbReference type="ChEBI" id="CHEBI:24875"/>
        <label>2</label>
    </ligand>
</feature>
<evidence type="ECO:0000256" key="2">
    <source>
        <dbReference type="PIRSR" id="PIRSR004789-51"/>
    </source>
</evidence>
<comment type="caution">
    <text evidence="3">The sequence shown here is derived from an EMBL/GenBank/DDBJ whole genome shotgun (WGS) entry which is preliminary data.</text>
</comment>
<feature type="active site" description="Proton donor" evidence="1">
    <location>
        <position position="71"/>
    </location>
</feature>
<feature type="binding site" evidence="2">
    <location>
        <position position="43"/>
    </location>
    <ligand>
        <name>Fe cation</name>
        <dbReference type="ChEBI" id="CHEBI:24875"/>
        <label>1</label>
    </ligand>
</feature>
<dbReference type="SUPFAM" id="SSF56300">
    <property type="entry name" value="Metallo-dependent phosphatases"/>
    <property type="match status" value="1"/>
</dbReference>
<dbReference type="Proteomes" id="UP000319613">
    <property type="component" value="Unassembled WGS sequence"/>
</dbReference>
<dbReference type="Gene3D" id="3.60.21.10">
    <property type="match status" value="1"/>
</dbReference>
<organism evidence="3 4">
    <name type="scientific">Candidatus Doudnabacteria bacterium Gr01-1014_77</name>
    <dbReference type="NCBI Taxonomy" id="2017133"/>
    <lineage>
        <taxon>Bacteria</taxon>
        <taxon>Candidatus Doudnaibacteriota</taxon>
    </lineage>
</organism>
<feature type="binding site" evidence="2">
    <location>
        <position position="183"/>
    </location>
    <ligand>
        <name>Fe cation</name>
        <dbReference type="ChEBI" id="CHEBI:24875"/>
        <label>2</label>
    </ligand>
</feature>
<evidence type="ECO:0008006" key="5">
    <source>
        <dbReference type="Google" id="ProtNLM"/>
    </source>
</evidence>
<protein>
    <recommendedName>
        <fullName evidence="5">Metallophosphoesterase</fullName>
    </recommendedName>
</protein>
<feature type="binding site" evidence="2">
    <location>
        <position position="42"/>
    </location>
    <ligand>
        <name>Fe cation</name>
        <dbReference type="ChEBI" id="CHEBI:24875"/>
        <label>1</label>
    </ligand>
</feature>
<proteinExistence type="predicted"/>
<accession>A0A554JB53</accession>
<dbReference type="Pfam" id="PF13277">
    <property type="entry name" value="YmdB"/>
    <property type="match status" value="1"/>
</dbReference>
<reference evidence="3 4" key="1">
    <citation type="submission" date="2017-07" db="EMBL/GenBank/DDBJ databases">
        <title>Mechanisms for carbon and nitrogen cycling indicate functional differentiation within the Candidate Phyla Radiation.</title>
        <authorList>
            <person name="Danczak R.E."/>
            <person name="Johnston M.D."/>
            <person name="Kenah C."/>
            <person name="Slattery M."/>
            <person name="Wrighton K.C."/>
            <person name="Wilkins M.J."/>
        </authorList>
    </citation>
    <scope>NUCLEOTIDE SEQUENCE [LARGE SCALE GENOMIC DNA]</scope>
    <source>
        <strain evidence="3">Gr01-1014_77</strain>
    </source>
</reference>
<dbReference type="PANTHER" id="PTHR36303">
    <property type="entry name" value="2',3'-CYCLIC-NUCLEOTIDE 2'-PHOSPHODIESTERASE"/>
    <property type="match status" value="1"/>
</dbReference>
<dbReference type="InterPro" id="IPR005235">
    <property type="entry name" value="YmdB-like"/>
</dbReference>
<feature type="binding site" evidence="2">
    <location>
        <position position="185"/>
    </location>
    <ligand>
        <name>Fe cation</name>
        <dbReference type="ChEBI" id="CHEBI:24875"/>
        <label>1</label>
    </ligand>
</feature>
<feature type="binding site" evidence="2">
    <location>
        <position position="42"/>
    </location>
    <ligand>
        <name>Fe cation</name>
        <dbReference type="ChEBI" id="CHEBI:24875"/>
        <label>2</label>
    </ligand>
</feature>
<dbReference type="AlphaFoldDB" id="A0A554JB53"/>